<dbReference type="PANTHER" id="PTHR31290:SF5">
    <property type="entry name" value="UV-DAMAGE ENDONUCLEASE"/>
    <property type="match status" value="1"/>
</dbReference>
<evidence type="ECO:0000313" key="7">
    <source>
        <dbReference type="EMBL" id="MFC4598540.1"/>
    </source>
</evidence>
<dbReference type="Pfam" id="PF03851">
    <property type="entry name" value="UvdE"/>
    <property type="match status" value="1"/>
</dbReference>
<dbReference type="NCBIfam" id="TIGR00629">
    <property type="entry name" value="uvde"/>
    <property type="match status" value="1"/>
</dbReference>
<dbReference type="InterPro" id="IPR004601">
    <property type="entry name" value="UvdE"/>
</dbReference>
<evidence type="ECO:0000256" key="5">
    <source>
        <dbReference type="ARBA" id="ARBA00022801"/>
    </source>
</evidence>
<dbReference type="GO" id="GO:0004519">
    <property type="term" value="F:endonuclease activity"/>
    <property type="evidence" value="ECO:0007669"/>
    <property type="project" value="UniProtKB-KW"/>
</dbReference>
<keyword evidence="1" id="KW-0540">Nuclease</keyword>
<evidence type="ECO:0000256" key="3">
    <source>
        <dbReference type="ARBA" id="ARBA00022763"/>
    </source>
</evidence>
<dbReference type="RefSeq" id="WP_378094894.1">
    <property type="nucleotide sequence ID" value="NZ_JBHSEP010000005.1"/>
</dbReference>
<protein>
    <submittedName>
        <fullName evidence="7">UV DNA damage repair endonuclease UvsE</fullName>
    </submittedName>
</protein>
<keyword evidence="6" id="KW-0234">DNA repair</keyword>
<evidence type="ECO:0000256" key="2">
    <source>
        <dbReference type="ARBA" id="ARBA00022759"/>
    </source>
</evidence>
<keyword evidence="2 7" id="KW-0255">Endonuclease</keyword>
<gene>
    <name evidence="7" type="primary">uvsE</name>
    <name evidence="7" type="ORF">ACFO3S_09870</name>
</gene>
<sequence>MRVRFGYVAMSVHLENASPSRTMTMKSFSKLADRDAGLRRLERLAEENLRNTLRLLKHNRYSGVHVYRLTSKLIPLATHEALRDWNPYPALATAFAEVGAFVREHRMRVSFHPDHFTVLNTPRMDVFEKSVIDLDHHVRMFEAMELDGRALNNIHVGGSYGDKEAAGRRFVEQFRLVEPRIARRITLENDDKTFTAAETLAIAEEVGVPMVLDLHHDAVNRSSEKPVELWPRIKETWNRLEWNIVHAEDAVLKLPPKIHVSSPKSVSDPRGHADYVEPEPLLDFLFRIAGTTPALDVMIEAKKKDDALMKLVAHFRALERQGDPIRVLDGGTVEIRT</sequence>
<name>A0ABV9FC20_9BACL</name>
<dbReference type="Proteomes" id="UP001596028">
    <property type="component" value="Unassembled WGS sequence"/>
</dbReference>
<organism evidence="7 8">
    <name type="scientific">Cohnella hongkongensis</name>
    <dbReference type="NCBI Taxonomy" id="178337"/>
    <lineage>
        <taxon>Bacteria</taxon>
        <taxon>Bacillati</taxon>
        <taxon>Bacillota</taxon>
        <taxon>Bacilli</taxon>
        <taxon>Bacillales</taxon>
        <taxon>Paenibacillaceae</taxon>
        <taxon>Cohnella</taxon>
    </lineage>
</organism>
<keyword evidence="3" id="KW-0227">DNA damage</keyword>
<comment type="caution">
    <text evidence="7">The sequence shown here is derived from an EMBL/GenBank/DDBJ whole genome shotgun (WGS) entry which is preliminary data.</text>
</comment>
<dbReference type="EMBL" id="JBHSEP010000005">
    <property type="protein sequence ID" value="MFC4598540.1"/>
    <property type="molecule type" value="Genomic_DNA"/>
</dbReference>
<dbReference type="InterPro" id="IPR036237">
    <property type="entry name" value="Xyl_isomerase-like_sf"/>
</dbReference>
<accession>A0ABV9FC20</accession>
<evidence type="ECO:0000256" key="6">
    <source>
        <dbReference type="ARBA" id="ARBA00023204"/>
    </source>
</evidence>
<dbReference type="Gene3D" id="3.20.20.150">
    <property type="entry name" value="Divalent-metal-dependent TIM barrel enzymes"/>
    <property type="match status" value="1"/>
</dbReference>
<proteinExistence type="predicted"/>
<dbReference type="SUPFAM" id="SSF51658">
    <property type="entry name" value="Xylose isomerase-like"/>
    <property type="match status" value="1"/>
</dbReference>
<keyword evidence="5" id="KW-0378">Hydrolase</keyword>
<dbReference type="PANTHER" id="PTHR31290">
    <property type="entry name" value="UV-DAMAGE ENDONUCLEASE"/>
    <property type="match status" value="1"/>
</dbReference>
<reference evidence="8" key="1">
    <citation type="journal article" date="2019" name="Int. J. Syst. Evol. Microbiol.">
        <title>The Global Catalogue of Microorganisms (GCM) 10K type strain sequencing project: providing services to taxonomists for standard genome sequencing and annotation.</title>
        <authorList>
            <consortium name="The Broad Institute Genomics Platform"/>
            <consortium name="The Broad Institute Genome Sequencing Center for Infectious Disease"/>
            <person name="Wu L."/>
            <person name="Ma J."/>
        </authorList>
    </citation>
    <scope>NUCLEOTIDE SEQUENCE [LARGE SCALE GENOMIC DNA]</scope>
    <source>
        <strain evidence="8">CCUG 49571</strain>
    </source>
</reference>
<evidence type="ECO:0000256" key="4">
    <source>
        <dbReference type="ARBA" id="ARBA00022769"/>
    </source>
</evidence>
<evidence type="ECO:0000256" key="1">
    <source>
        <dbReference type="ARBA" id="ARBA00022722"/>
    </source>
</evidence>
<keyword evidence="8" id="KW-1185">Reference proteome</keyword>
<evidence type="ECO:0000313" key="8">
    <source>
        <dbReference type="Proteomes" id="UP001596028"/>
    </source>
</evidence>
<keyword evidence="4" id="KW-0228">DNA excision</keyword>